<comment type="caution">
    <text evidence="2">The sequence shown here is derived from an EMBL/GenBank/DDBJ whole genome shotgun (WGS) entry which is preliminary data.</text>
</comment>
<feature type="compositionally biased region" description="Polar residues" evidence="1">
    <location>
        <begin position="285"/>
        <end position="295"/>
    </location>
</feature>
<evidence type="ECO:0000256" key="1">
    <source>
        <dbReference type="SAM" id="MobiDB-lite"/>
    </source>
</evidence>
<keyword evidence="3" id="KW-1185">Reference proteome</keyword>
<sequence>MQNTLIRKTVKMTNELIKERDVEMEIIRKIKSMKRRKGSREAKEKLKNVEDHSKFFISQNNMLAKQMIAKHALKAKQHQLEENYLNVYEKRMKEVQSKAQNDALNLYELDEKRHINRKRKEIALYQLDMVKQAQVDKLQSKMLKAKVDKYLSELEKEKREEEDRKERELRNMHRKRQKEIAKLEKEKQRPRDFKFIKELSSQQTREIDQDEDHYSDSSYITDSDDEDAPIVVVTKSQKPAVGNINIDLSKINAQRPYTESEKYDTARSSLSARLSVGNFSPRINLDQQQNSSFQSPRDFDTYSSSKKEQSNHFNTIGISSQFL</sequence>
<name>A0AA88GQR8_NAELO</name>
<dbReference type="EMBL" id="PYSW02000020">
    <property type="protein sequence ID" value="KAG2383606.1"/>
    <property type="molecule type" value="Genomic_DNA"/>
</dbReference>
<gene>
    <name evidence="2" type="ORF">C9374_004277</name>
</gene>
<protein>
    <submittedName>
        <fullName evidence="2">Uncharacterized protein</fullName>
    </submittedName>
</protein>
<dbReference type="RefSeq" id="XP_044549285.1">
    <property type="nucleotide sequence ID" value="XM_044693898.1"/>
</dbReference>
<evidence type="ECO:0000313" key="3">
    <source>
        <dbReference type="Proteomes" id="UP000816034"/>
    </source>
</evidence>
<feature type="compositionally biased region" description="Basic and acidic residues" evidence="1">
    <location>
        <begin position="178"/>
        <end position="197"/>
    </location>
</feature>
<proteinExistence type="predicted"/>
<accession>A0AA88GQR8</accession>
<dbReference type="AlphaFoldDB" id="A0AA88GQR8"/>
<reference evidence="2 3" key="1">
    <citation type="journal article" date="2018" name="BMC Genomics">
        <title>The genome of Naegleria lovaniensis, the basis for a comparative approach to unravel pathogenicity factors of the human pathogenic amoeba N. fowleri.</title>
        <authorList>
            <person name="Liechti N."/>
            <person name="Schurch N."/>
            <person name="Bruggmann R."/>
            <person name="Wittwer M."/>
        </authorList>
    </citation>
    <scope>NUCLEOTIDE SEQUENCE [LARGE SCALE GENOMIC DNA]</scope>
    <source>
        <strain evidence="2 3">ATCC 30569</strain>
    </source>
</reference>
<feature type="compositionally biased region" description="Basic and acidic residues" evidence="1">
    <location>
        <begin position="155"/>
        <end position="171"/>
    </location>
</feature>
<organism evidence="2 3">
    <name type="scientific">Naegleria lovaniensis</name>
    <name type="common">Amoeba</name>
    <dbReference type="NCBI Taxonomy" id="51637"/>
    <lineage>
        <taxon>Eukaryota</taxon>
        <taxon>Discoba</taxon>
        <taxon>Heterolobosea</taxon>
        <taxon>Tetramitia</taxon>
        <taxon>Eutetramitia</taxon>
        <taxon>Vahlkampfiidae</taxon>
        <taxon>Naegleria</taxon>
    </lineage>
</organism>
<dbReference type="GeneID" id="68096732"/>
<dbReference type="Proteomes" id="UP000816034">
    <property type="component" value="Unassembled WGS sequence"/>
</dbReference>
<feature type="region of interest" description="Disordered" evidence="1">
    <location>
        <begin position="155"/>
        <end position="225"/>
    </location>
</feature>
<feature type="compositionally biased region" description="Basic and acidic residues" evidence="1">
    <location>
        <begin position="297"/>
        <end position="310"/>
    </location>
</feature>
<evidence type="ECO:0000313" key="2">
    <source>
        <dbReference type="EMBL" id="KAG2383606.1"/>
    </source>
</evidence>
<feature type="region of interest" description="Disordered" evidence="1">
    <location>
        <begin position="281"/>
        <end position="310"/>
    </location>
</feature>